<dbReference type="GO" id="GO:0090729">
    <property type="term" value="F:toxin activity"/>
    <property type="evidence" value="ECO:0007669"/>
    <property type="project" value="UniProtKB-KW"/>
</dbReference>
<keyword evidence="1" id="KW-0800">Toxin</keyword>
<dbReference type="Proteomes" id="UP000008021">
    <property type="component" value="Chromosome 3"/>
</dbReference>
<keyword evidence="4" id="KW-1185">Reference proteome</keyword>
<accession>A0A0E0D5C4</accession>
<dbReference type="AlphaFoldDB" id="A0A0E0D5C4"/>
<name>A0A0E0D5C4_9ORYZ</name>
<protein>
    <recommendedName>
        <fullName evidence="1">rRNA N-glycosylase</fullName>
        <ecNumber evidence="1">3.2.2.22</ecNumber>
    </recommendedName>
</protein>
<dbReference type="EC" id="3.2.2.22" evidence="1"/>
<evidence type="ECO:0000256" key="1">
    <source>
        <dbReference type="RuleBase" id="RU004915"/>
    </source>
</evidence>
<keyword evidence="1" id="KW-0611">Plant defense</keyword>
<dbReference type="InterPro" id="IPR036041">
    <property type="entry name" value="Ribosome-inact_prot_sf"/>
</dbReference>
<comment type="catalytic activity">
    <reaction evidence="1">
        <text>Endohydrolysis of the N-glycosidic bond at one specific adenosine on the 28S rRNA.</text>
        <dbReference type="EC" id="3.2.2.22"/>
    </reaction>
</comment>
<keyword evidence="1" id="KW-0652">Protein synthesis inhibitor</keyword>
<dbReference type="Gramene" id="OMERI03G27710.1">
    <property type="protein sequence ID" value="OMERI03G27710.1"/>
    <property type="gene ID" value="OMERI03G27710"/>
</dbReference>
<dbReference type="InterPro" id="IPR016138">
    <property type="entry name" value="Ribosome_inactivat_prot_sub1"/>
</dbReference>
<dbReference type="Gene3D" id="3.40.420.10">
    <property type="entry name" value="Ricin (A subunit), domain 1"/>
    <property type="match status" value="1"/>
</dbReference>
<dbReference type="GO" id="GO:0006952">
    <property type="term" value="P:defense response"/>
    <property type="evidence" value="ECO:0007669"/>
    <property type="project" value="UniProtKB-KW"/>
</dbReference>
<reference evidence="3" key="2">
    <citation type="submission" date="2018-05" db="EMBL/GenBank/DDBJ databases">
        <title>OmerRS3 (Oryza meridionalis Reference Sequence Version 3).</title>
        <authorList>
            <person name="Zhang J."/>
            <person name="Kudrna D."/>
            <person name="Lee S."/>
            <person name="Talag J."/>
            <person name="Welchert J."/>
            <person name="Wing R.A."/>
        </authorList>
    </citation>
    <scope>NUCLEOTIDE SEQUENCE [LARGE SCALE GENOMIC DNA]</scope>
    <source>
        <strain evidence="3">cv. OR44</strain>
    </source>
</reference>
<evidence type="ECO:0000313" key="3">
    <source>
        <dbReference type="EnsemblPlants" id="OMERI03G27710.1"/>
    </source>
</evidence>
<keyword evidence="1" id="KW-0378">Hydrolase</keyword>
<reference evidence="3" key="1">
    <citation type="submission" date="2015-04" db="UniProtKB">
        <authorList>
            <consortium name="EnsemblPlants"/>
        </authorList>
    </citation>
    <scope>IDENTIFICATION</scope>
</reference>
<dbReference type="SUPFAM" id="SSF56371">
    <property type="entry name" value="Ribosome inactivating proteins (RIP)"/>
    <property type="match status" value="1"/>
</dbReference>
<comment type="similarity">
    <text evidence="1">Belongs to the ribosome-inactivating protein family.</text>
</comment>
<feature type="compositionally biased region" description="Basic residues" evidence="2">
    <location>
        <begin position="327"/>
        <end position="340"/>
    </location>
</feature>
<dbReference type="InterPro" id="IPR001574">
    <property type="entry name" value="Ribosome_inactivat_prot"/>
</dbReference>
<dbReference type="Pfam" id="PF00161">
    <property type="entry name" value="RIP"/>
    <property type="match status" value="1"/>
</dbReference>
<dbReference type="GO" id="GO:0030598">
    <property type="term" value="F:rRNA N-glycosylase activity"/>
    <property type="evidence" value="ECO:0007669"/>
    <property type="project" value="UniProtKB-EC"/>
</dbReference>
<dbReference type="GO" id="GO:0017148">
    <property type="term" value="P:negative regulation of translation"/>
    <property type="evidence" value="ECO:0007669"/>
    <property type="project" value="UniProtKB-KW"/>
</dbReference>
<evidence type="ECO:0000256" key="2">
    <source>
        <dbReference type="SAM" id="MobiDB-lite"/>
    </source>
</evidence>
<dbReference type="EnsemblPlants" id="OMERI03G27710.1">
    <property type="protein sequence ID" value="OMERI03G27710.1"/>
    <property type="gene ID" value="OMERI03G27710"/>
</dbReference>
<dbReference type="HOGENOM" id="CLU_800187_0_0_1"/>
<sequence>MKTAKDKGKGVVQYDEGSLGEGSGLSADEGSLGEGSGVSANHEDTHDIFELDFTDIINSLQSIWSGVRDGIKKRNAQRPDLGLVDGKMFLPETEDTFLIKMILDKENDADSVSALFKYKDLYLDSIHSGGVWYRFIDSSAVLPIPSPKPEYRFKFSGSYDEQNGVPGLDCNVDSEDVRIGTSVQDLCKTYDTLKNMDENLLTEYGIKLIKEGLLFLIALGAESLRFPLLEHWILTTMRVSGPEEMKQMLSLMKGNDWILEKHHTWERQSSTRYIHGIHRYFRCWGKISDLVHKGRGTSTEQDRLPTLTYQEARDLLGVLKRFNTAAAKKKANRQKKRLQCRRNNMNK</sequence>
<evidence type="ECO:0000313" key="4">
    <source>
        <dbReference type="Proteomes" id="UP000008021"/>
    </source>
</evidence>
<proteinExistence type="inferred from homology"/>
<feature type="region of interest" description="Disordered" evidence="2">
    <location>
        <begin position="1"/>
        <end position="39"/>
    </location>
</feature>
<feature type="region of interest" description="Disordered" evidence="2">
    <location>
        <begin position="327"/>
        <end position="347"/>
    </location>
</feature>
<organism evidence="3">
    <name type="scientific">Oryza meridionalis</name>
    <dbReference type="NCBI Taxonomy" id="40149"/>
    <lineage>
        <taxon>Eukaryota</taxon>
        <taxon>Viridiplantae</taxon>
        <taxon>Streptophyta</taxon>
        <taxon>Embryophyta</taxon>
        <taxon>Tracheophyta</taxon>
        <taxon>Spermatophyta</taxon>
        <taxon>Magnoliopsida</taxon>
        <taxon>Liliopsida</taxon>
        <taxon>Poales</taxon>
        <taxon>Poaceae</taxon>
        <taxon>BOP clade</taxon>
        <taxon>Oryzoideae</taxon>
        <taxon>Oryzeae</taxon>
        <taxon>Oryzinae</taxon>
        <taxon>Oryza</taxon>
    </lineage>
</organism>